<organism evidence="1 2">
    <name type="scientific">Rhodopirellula bahusiensis</name>
    <dbReference type="NCBI Taxonomy" id="2014065"/>
    <lineage>
        <taxon>Bacteria</taxon>
        <taxon>Pseudomonadati</taxon>
        <taxon>Planctomycetota</taxon>
        <taxon>Planctomycetia</taxon>
        <taxon>Pirellulales</taxon>
        <taxon>Pirellulaceae</taxon>
        <taxon>Rhodopirellula</taxon>
    </lineage>
</organism>
<dbReference type="AlphaFoldDB" id="A0A2G1W6C4"/>
<evidence type="ECO:0008006" key="3">
    <source>
        <dbReference type="Google" id="ProtNLM"/>
    </source>
</evidence>
<name>A0A2G1W6C4_9BACT</name>
<protein>
    <recommendedName>
        <fullName evidence="3">Helix-turn-helix domain-containing protein</fullName>
    </recommendedName>
</protein>
<accession>A0A2G1W6C4</accession>
<comment type="caution">
    <text evidence="1">The sequence shown here is derived from an EMBL/GenBank/DDBJ whole genome shotgun (WGS) entry which is preliminary data.</text>
</comment>
<dbReference type="Proteomes" id="UP000225740">
    <property type="component" value="Unassembled WGS sequence"/>
</dbReference>
<gene>
    <name evidence="1" type="ORF">CEE69_14300</name>
</gene>
<dbReference type="EMBL" id="NIZW01000010">
    <property type="protein sequence ID" value="PHQ34582.1"/>
    <property type="molecule type" value="Genomic_DNA"/>
</dbReference>
<keyword evidence="2" id="KW-1185">Reference proteome</keyword>
<evidence type="ECO:0000313" key="2">
    <source>
        <dbReference type="Proteomes" id="UP000225740"/>
    </source>
</evidence>
<dbReference type="OrthoDB" id="295440at2"/>
<proteinExistence type="predicted"/>
<sequence length="135" mass="15199">MSREFLARYREALEQQAAAEKALIDCRVEVAMVEKENELNVRASMTLPKSMTDRFIAEHRGKLEADDLEFLSEKHRGGKETADYLAVSESKLKRMANDGTLEVRRTGAGHRRYCTVSVVRHLIEDSNADTGKGDA</sequence>
<reference evidence="1 2" key="1">
    <citation type="submission" date="2017-06" db="EMBL/GenBank/DDBJ databases">
        <title>Description of Rhodopirellula bahusiensis sp. nov.</title>
        <authorList>
            <person name="Kizina J."/>
            <person name="Harder J."/>
        </authorList>
    </citation>
    <scope>NUCLEOTIDE SEQUENCE [LARGE SCALE GENOMIC DNA]</scope>
    <source>
        <strain evidence="1 2">SWK21</strain>
    </source>
</reference>
<dbReference type="RefSeq" id="WP_099261331.1">
    <property type="nucleotide sequence ID" value="NZ_NIZW01000010.1"/>
</dbReference>
<evidence type="ECO:0000313" key="1">
    <source>
        <dbReference type="EMBL" id="PHQ34582.1"/>
    </source>
</evidence>
<dbReference type="GeneID" id="90609266"/>